<name>A0A5B7CQ80_PORTR</name>
<evidence type="ECO:0000313" key="2">
    <source>
        <dbReference type="EMBL" id="MPC11345.1"/>
    </source>
</evidence>
<comment type="caution">
    <text evidence="2">The sequence shown here is derived from an EMBL/GenBank/DDBJ whole genome shotgun (WGS) entry which is preliminary data.</text>
</comment>
<dbReference type="AlphaFoldDB" id="A0A5B7CQ80"/>
<keyword evidence="3" id="KW-1185">Reference proteome</keyword>
<feature type="region of interest" description="Disordered" evidence="1">
    <location>
        <begin position="1"/>
        <end position="77"/>
    </location>
</feature>
<feature type="compositionally biased region" description="Pro residues" evidence="1">
    <location>
        <begin position="67"/>
        <end position="77"/>
    </location>
</feature>
<evidence type="ECO:0000313" key="3">
    <source>
        <dbReference type="Proteomes" id="UP000324222"/>
    </source>
</evidence>
<proteinExistence type="predicted"/>
<accession>A0A5B7CQ80</accession>
<sequence>MGVPYLTPFPCTHHTNTRPRHPPPFNYLRRVPLMDTNRLYTNTPDPRRVHPHTCPTPEPRRPYSILPRPPPPSCVAD</sequence>
<gene>
    <name evidence="2" type="ORF">E2C01_004007</name>
</gene>
<evidence type="ECO:0000256" key="1">
    <source>
        <dbReference type="SAM" id="MobiDB-lite"/>
    </source>
</evidence>
<dbReference type="EMBL" id="VSRR010000159">
    <property type="protein sequence ID" value="MPC11345.1"/>
    <property type="molecule type" value="Genomic_DNA"/>
</dbReference>
<reference evidence="2 3" key="1">
    <citation type="submission" date="2019-05" db="EMBL/GenBank/DDBJ databases">
        <title>Another draft genome of Portunus trituberculatus and its Hox gene families provides insights of decapod evolution.</title>
        <authorList>
            <person name="Jeong J.-H."/>
            <person name="Song I."/>
            <person name="Kim S."/>
            <person name="Choi T."/>
            <person name="Kim D."/>
            <person name="Ryu S."/>
            <person name="Kim W."/>
        </authorList>
    </citation>
    <scope>NUCLEOTIDE SEQUENCE [LARGE SCALE GENOMIC DNA]</scope>
    <source>
        <tissue evidence="2">Muscle</tissue>
    </source>
</reference>
<dbReference type="Proteomes" id="UP000324222">
    <property type="component" value="Unassembled WGS sequence"/>
</dbReference>
<protein>
    <submittedName>
        <fullName evidence="2">Uncharacterized protein</fullName>
    </submittedName>
</protein>
<organism evidence="2 3">
    <name type="scientific">Portunus trituberculatus</name>
    <name type="common">Swimming crab</name>
    <name type="synonym">Neptunus trituberculatus</name>
    <dbReference type="NCBI Taxonomy" id="210409"/>
    <lineage>
        <taxon>Eukaryota</taxon>
        <taxon>Metazoa</taxon>
        <taxon>Ecdysozoa</taxon>
        <taxon>Arthropoda</taxon>
        <taxon>Crustacea</taxon>
        <taxon>Multicrustacea</taxon>
        <taxon>Malacostraca</taxon>
        <taxon>Eumalacostraca</taxon>
        <taxon>Eucarida</taxon>
        <taxon>Decapoda</taxon>
        <taxon>Pleocyemata</taxon>
        <taxon>Brachyura</taxon>
        <taxon>Eubrachyura</taxon>
        <taxon>Portunoidea</taxon>
        <taxon>Portunidae</taxon>
        <taxon>Portuninae</taxon>
        <taxon>Portunus</taxon>
    </lineage>
</organism>